<reference evidence="1 2" key="1">
    <citation type="submission" date="2020-08" db="EMBL/GenBank/DDBJ databases">
        <title>A Genomic Blueprint of the Chicken Gut Microbiome.</title>
        <authorList>
            <person name="Gilroy R."/>
            <person name="Ravi A."/>
            <person name="Getino M."/>
            <person name="Pursley I."/>
            <person name="Horton D.L."/>
            <person name="Alikhan N.-F."/>
            <person name="Baker D."/>
            <person name="Gharbi K."/>
            <person name="Hall N."/>
            <person name="Watson M."/>
            <person name="Adriaenssens E.M."/>
            <person name="Foster-Nyarko E."/>
            <person name="Jarju S."/>
            <person name="Secka A."/>
            <person name="Antonio M."/>
            <person name="Oren A."/>
            <person name="Chaudhuri R."/>
            <person name="La Ragione R.M."/>
            <person name="Hildebrand F."/>
            <person name="Pallen M.J."/>
        </authorList>
    </citation>
    <scope>NUCLEOTIDE SEQUENCE [LARGE SCALE GENOMIC DNA]</scope>
    <source>
        <strain evidence="1 2">Sa3CUA2</strain>
    </source>
</reference>
<protein>
    <submittedName>
        <fullName evidence="1">Uncharacterized protein</fullName>
    </submittedName>
</protein>
<dbReference type="Proteomes" id="UP000604241">
    <property type="component" value="Unassembled WGS sequence"/>
</dbReference>
<evidence type="ECO:0000313" key="1">
    <source>
        <dbReference type="EMBL" id="MBD7919165.1"/>
    </source>
</evidence>
<gene>
    <name evidence="1" type="ORF">H9657_12880</name>
</gene>
<proteinExistence type="predicted"/>
<organism evidence="1 2">
    <name type="scientific">Cellulomonas avistercoris</name>
    <dbReference type="NCBI Taxonomy" id="2762242"/>
    <lineage>
        <taxon>Bacteria</taxon>
        <taxon>Bacillati</taxon>
        <taxon>Actinomycetota</taxon>
        <taxon>Actinomycetes</taxon>
        <taxon>Micrococcales</taxon>
        <taxon>Cellulomonadaceae</taxon>
        <taxon>Cellulomonas</taxon>
    </lineage>
</organism>
<sequence length="129" mass="13398">MSNADITGAEAAARYAIAVLNHASATADVSEWTRLTAPDCETCAGFTSDITETGPDPDGVVLVESSKPTEINPGTFYTVALIVSQEPYTRPDGSASEGGGFALLLALRFTDSWTVEAIDVGPSDAPWAS</sequence>
<keyword evidence="2" id="KW-1185">Reference proteome</keyword>
<evidence type="ECO:0000313" key="2">
    <source>
        <dbReference type="Proteomes" id="UP000604241"/>
    </source>
</evidence>
<dbReference type="EMBL" id="JACSQV010000010">
    <property type="protein sequence ID" value="MBD7919165.1"/>
    <property type="molecule type" value="Genomic_DNA"/>
</dbReference>
<comment type="caution">
    <text evidence="1">The sequence shown here is derived from an EMBL/GenBank/DDBJ whole genome shotgun (WGS) entry which is preliminary data.</text>
</comment>
<accession>A0ABR8QFL2</accession>
<name>A0ABR8QFL2_9CELL</name>